<name>D1B9H8_THEAS</name>
<dbReference type="PROSITE" id="PS50162">
    <property type="entry name" value="RECA_2"/>
    <property type="match status" value="1"/>
</dbReference>
<keyword evidence="9 11" id="KW-0238">DNA-binding</keyword>
<dbReference type="AlphaFoldDB" id="D1B9H8"/>
<dbReference type="PANTHER" id="PTHR32472:SF10">
    <property type="entry name" value="DNA REPAIR PROTEIN RADA-LIKE PROTEIN"/>
    <property type="match status" value="1"/>
</dbReference>
<keyword evidence="16" id="KW-1185">Reference proteome</keyword>
<dbReference type="Pfam" id="PF13481">
    <property type="entry name" value="AAA_25"/>
    <property type="match status" value="1"/>
</dbReference>
<dbReference type="Proteomes" id="UP000002030">
    <property type="component" value="Chromosome"/>
</dbReference>
<evidence type="ECO:0000313" key="16">
    <source>
        <dbReference type="Proteomes" id="UP000002030"/>
    </source>
</evidence>
<evidence type="ECO:0000256" key="11">
    <source>
        <dbReference type="HAMAP-Rule" id="MF_01498"/>
    </source>
</evidence>
<evidence type="ECO:0000256" key="4">
    <source>
        <dbReference type="ARBA" id="ARBA00022771"/>
    </source>
</evidence>
<dbReference type="Pfam" id="PF13541">
    <property type="entry name" value="ChlI"/>
    <property type="match status" value="1"/>
</dbReference>
<feature type="domain" description="RecA family profile 1" evidence="14">
    <location>
        <begin position="61"/>
        <end position="211"/>
    </location>
</feature>
<dbReference type="KEGG" id="tai:Taci_0695"/>
<comment type="function">
    <text evidence="13">DNA-dependent ATPase involved in processing of recombination intermediates, plays a role in repairing DNA breaks. Stimulates the branch migration of RecA-mediated strand transfer reactions, allowing the 3' invading strand to extend heteroduplex DNA faster. Binds ssDNA in the presence of ADP but not other nucleotides, has ATPase activity that is stimulated by ssDNA and various branched DNA structures, but inhibited by SSB. Does not have RecA's homology-searching function.</text>
</comment>
<evidence type="ECO:0000256" key="13">
    <source>
        <dbReference type="RuleBase" id="RU003555"/>
    </source>
</evidence>
<keyword evidence="6 13" id="KW-0862">Zinc</keyword>
<dbReference type="GO" id="GO:0016787">
    <property type="term" value="F:hydrolase activity"/>
    <property type="evidence" value="ECO:0007669"/>
    <property type="project" value="UniProtKB-KW"/>
</dbReference>
<evidence type="ECO:0000256" key="8">
    <source>
        <dbReference type="ARBA" id="ARBA00023016"/>
    </source>
</evidence>
<dbReference type="PATRIC" id="fig|525903.6.peg.700"/>
<dbReference type="RefSeq" id="WP_012869447.1">
    <property type="nucleotide sequence ID" value="NC_013522.1"/>
</dbReference>
<dbReference type="OrthoDB" id="9803906at2"/>
<comment type="similarity">
    <text evidence="11 13">Belongs to the RecA family. RadA subfamily.</text>
</comment>
<feature type="binding site" evidence="11">
    <location>
        <begin position="90"/>
        <end position="97"/>
    </location>
    <ligand>
        <name>ATP</name>
        <dbReference type="ChEBI" id="CHEBI:30616"/>
    </ligand>
</feature>
<evidence type="ECO:0000259" key="14">
    <source>
        <dbReference type="PROSITE" id="PS50162"/>
    </source>
</evidence>
<dbReference type="InterPro" id="IPR014721">
    <property type="entry name" value="Ribsml_uS5_D2-typ_fold_subgr"/>
</dbReference>
<dbReference type="InterPro" id="IPR020568">
    <property type="entry name" value="Ribosomal_Su5_D2-typ_SF"/>
</dbReference>
<comment type="domain">
    <text evidence="11">The middle region has homology to RecA with ATPase motifs including the RadA KNRFG motif, while the C-terminus is homologous to Lon protease.</text>
</comment>
<dbReference type="GO" id="GO:0005524">
    <property type="term" value="F:ATP binding"/>
    <property type="evidence" value="ECO:0007669"/>
    <property type="project" value="UniProtKB-UniRule"/>
</dbReference>
<keyword evidence="10 11" id="KW-0234">DNA repair</keyword>
<dbReference type="MEROPS" id="S16.A04"/>
<dbReference type="InterPro" id="IPR041166">
    <property type="entry name" value="Rubredoxin_2"/>
</dbReference>
<dbReference type="SUPFAM" id="SSF52540">
    <property type="entry name" value="P-loop containing nucleoside triphosphate hydrolases"/>
    <property type="match status" value="1"/>
</dbReference>
<evidence type="ECO:0000256" key="3">
    <source>
        <dbReference type="ARBA" id="ARBA00022763"/>
    </source>
</evidence>
<sequence>MAPKTSSRYRCSNCDFVSLTLVGRCPSCGSWGTMEREEILPVSSAPSGGLPKLVTLEEAPPERRILSGLPDLDLVLGGGWLPGGVVLLGGEPGVGKSTLLLQSCSAVAQGGTKVVYVSGEETPSQIASRAKRLQLTLGENFKVLVCDDVMKAIGAAEAHGAELLVVDSVQALRHPDASGWPGSPNQVRAVAENVIGFAKRTGASAVMIGHITKQGAIAGPKALEHLVDVVLVFFGERTSRNRLLRAEKNRFGGTEELGIFQMCERGLVPVSDPSALFWGEDEGVAGVAMGVPMEGSRPILSEIQALTCQSPYPYPKRASKGIELNRLQLLMAVMDRRCGMSLRTSDVYLNVAGGLAIQDPAVDLAVCAAIASSVEDVPLDMKACFIGEVGLAGEVRPVPRMAQRVREAERFGFRRFVVSAKDLKADGLDCSRDDIIPVRNVREMVKLVLG</sequence>
<comment type="function">
    <text evidence="11">Plays a role in repairing double-strand DNA breaks, probably involving stabilizing or processing branched DNA or blocked replication forks.</text>
</comment>
<evidence type="ECO:0000256" key="1">
    <source>
        <dbReference type="ARBA" id="ARBA00022723"/>
    </source>
</evidence>
<dbReference type="InterPro" id="IPR003593">
    <property type="entry name" value="AAA+_ATPase"/>
</dbReference>
<dbReference type="PANTHER" id="PTHR32472">
    <property type="entry name" value="DNA REPAIR PROTEIN RADA"/>
    <property type="match status" value="1"/>
</dbReference>
<evidence type="ECO:0000256" key="6">
    <source>
        <dbReference type="ARBA" id="ARBA00022833"/>
    </source>
</evidence>
<dbReference type="InterPro" id="IPR020588">
    <property type="entry name" value="RecA_ATP-bd"/>
</dbReference>
<dbReference type="SUPFAM" id="SSF54211">
    <property type="entry name" value="Ribosomal protein S5 domain 2-like"/>
    <property type="match status" value="1"/>
</dbReference>
<keyword evidence="3 11" id="KW-0227">DNA damage</keyword>
<reference evidence="15 16" key="1">
    <citation type="journal article" date="2009" name="Stand. Genomic Sci.">
        <title>Complete genome sequence of Thermanaerovibrio acidaminovorans type strain (Su883).</title>
        <authorList>
            <person name="Chovatia M."/>
            <person name="Sikorski J."/>
            <person name="Schroder M."/>
            <person name="Lapidus A."/>
            <person name="Nolan M."/>
            <person name="Tice H."/>
            <person name="Glavina Del Rio T."/>
            <person name="Copeland A."/>
            <person name="Cheng J.F."/>
            <person name="Lucas S."/>
            <person name="Chen F."/>
            <person name="Bruce D."/>
            <person name="Goodwin L."/>
            <person name="Pitluck S."/>
            <person name="Ivanova N."/>
            <person name="Mavromatis K."/>
            <person name="Ovchinnikova G."/>
            <person name="Pati A."/>
            <person name="Chen A."/>
            <person name="Palaniappan K."/>
            <person name="Land M."/>
            <person name="Hauser L."/>
            <person name="Chang Y.J."/>
            <person name="Jeffries C.D."/>
            <person name="Chain P."/>
            <person name="Saunders E."/>
            <person name="Detter J.C."/>
            <person name="Brettin T."/>
            <person name="Rohde M."/>
            <person name="Goker M."/>
            <person name="Spring S."/>
            <person name="Bristow J."/>
            <person name="Markowitz V."/>
            <person name="Hugenholtz P."/>
            <person name="Kyrpides N.C."/>
            <person name="Klenk H.P."/>
            <person name="Eisen J.A."/>
        </authorList>
    </citation>
    <scope>NUCLEOTIDE SEQUENCE [LARGE SCALE GENOMIC DNA]</scope>
    <source>
        <strain evidence="16">ATCC 49978 / DSM 6589 / Su883</strain>
    </source>
</reference>
<gene>
    <name evidence="11" type="primary">radA</name>
    <name evidence="15" type="ordered locus">Taci_0695</name>
</gene>
<organism evidence="15 16">
    <name type="scientific">Thermanaerovibrio acidaminovorans (strain ATCC 49978 / DSM 6589 / Su883)</name>
    <name type="common">Selenomonas acidaminovorans</name>
    <dbReference type="NCBI Taxonomy" id="525903"/>
    <lineage>
        <taxon>Bacteria</taxon>
        <taxon>Thermotogati</taxon>
        <taxon>Synergistota</taxon>
        <taxon>Synergistia</taxon>
        <taxon>Synergistales</taxon>
        <taxon>Synergistaceae</taxon>
        <taxon>Thermanaerovibrio</taxon>
    </lineage>
</organism>
<dbReference type="GO" id="GO:0008270">
    <property type="term" value="F:zinc ion binding"/>
    <property type="evidence" value="ECO:0007669"/>
    <property type="project" value="UniProtKB-KW"/>
</dbReference>
<keyword evidence="7 11" id="KW-0067">ATP-binding</keyword>
<dbReference type="InterPro" id="IPR027417">
    <property type="entry name" value="P-loop_NTPase"/>
</dbReference>
<dbReference type="Gene3D" id="3.40.50.300">
    <property type="entry name" value="P-loop containing nucleotide triphosphate hydrolases"/>
    <property type="match status" value="1"/>
</dbReference>
<dbReference type="Pfam" id="PF18073">
    <property type="entry name" value="Zn_ribbon_LapB"/>
    <property type="match status" value="1"/>
</dbReference>
<dbReference type="NCBIfam" id="TIGR00416">
    <property type="entry name" value="sms"/>
    <property type="match status" value="1"/>
</dbReference>
<dbReference type="eggNOG" id="COG1066">
    <property type="taxonomic scope" value="Bacteria"/>
</dbReference>
<evidence type="ECO:0000256" key="10">
    <source>
        <dbReference type="ARBA" id="ARBA00023204"/>
    </source>
</evidence>
<dbReference type="STRING" id="525903.Taci_0695"/>
<feature type="region of interest" description="Lon-protease-like" evidence="11">
    <location>
        <begin position="346"/>
        <end position="450"/>
    </location>
</feature>
<dbReference type="EMBL" id="CP001818">
    <property type="protein sequence ID" value="ACZ18931.1"/>
    <property type="molecule type" value="Genomic_DNA"/>
</dbReference>
<evidence type="ECO:0000313" key="15">
    <source>
        <dbReference type="EMBL" id="ACZ18931.1"/>
    </source>
</evidence>
<evidence type="ECO:0000256" key="2">
    <source>
        <dbReference type="ARBA" id="ARBA00022741"/>
    </source>
</evidence>
<keyword evidence="4 13" id="KW-0863">Zinc-finger</keyword>
<dbReference type="GO" id="GO:0005829">
    <property type="term" value="C:cytosol"/>
    <property type="evidence" value="ECO:0007669"/>
    <property type="project" value="TreeGrafter"/>
</dbReference>
<feature type="short sequence motif" description="RadA KNRFG motif" evidence="11">
    <location>
        <begin position="248"/>
        <end position="252"/>
    </location>
</feature>
<evidence type="ECO:0000256" key="12">
    <source>
        <dbReference type="NCBIfam" id="TIGR00416"/>
    </source>
</evidence>
<dbReference type="GO" id="GO:0140664">
    <property type="term" value="F:ATP-dependent DNA damage sensor activity"/>
    <property type="evidence" value="ECO:0007669"/>
    <property type="project" value="InterPro"/>
</dbReference>
<proteinExistence type="inferred from homology"/>
<keyword evidence="1 11" id="KW-0479">Metal-binding</keyword>
<dbReference type="InterPro" id="IPR004504">
    <property type="entry name" value="DNA_repair_RadA"/>
</dbReference>
<keyword evidence="2 11" id="KW-0547">Nucleotide-binding</keyword>
<dbReference type="HOGENOM" id="CLU_018264_0_1_0"/>
<evidence type="ECO:0000256" key="9">
    <source>
        <dbReference type="ARBA" id="ARBA00023125"/>
    </source>
</evidence>
<dbReference type="GO" id="GO:0003684">
    <property type="term" value="F:damaged DNA binding"/>
    <property type="evidence" value="ECO:0007669"/>
    <property type="project" value="InterPro"/>
</dbReference>
<evidence type="ECO:0000256" key="7">
    <source>
        <dbReference type="ARBA" id="ARBA00022840"/>
    </source>
</evidence>
<dbReference type="GO" id="GO:0000725">
    <property type="term" value="P:recombinational repair"/>
    <property type="evidence" value="ECO:0007669"/>
    <property type="project" value="UniProtKB-UniRule"/>
</dbReference>
<accession>D1B9H8</accession>
<dbReference type="EnsemblBacteria" id="ACZ18931">
    <property type="protein sequence ID" value="ACZ18931"/>
    <property type="gene ID" value="Taci_0695"/>
</dbReference>
<keyword evidence="5" id="KW-0378">Hydrolase</keyword>
<dbReference type="HAMAP" id="MF_01498">
    <property type="entry name" value="RadA_bact"/>
    <property type="match status" value="1"/>
</dbReference>
<dbReference type="PRINTS" id="PR01874">
    <property type="entry name" value="DNAREPAIRADA"/>
</dbReference>
<dbReference type="SMART" id="SM00382">
    <property type="entry name" value="AAA"/>
    <property type="match status" value="1"/>
</dbReference>
<evidence type="ECO:0000256" key="5">
    <source>
        <dbReference type="ARBA" id="ARBA00022801"/>
    </source>
</evidence>
<keyword evidence="8 11" id="KW-0346">Stress response</keyword>
<protein>
    <recommendedName>
        <fullName evidence="11 12">DNA repair protein RadA</fullName>
    </recommendedName>
</protein>
<dbReference type="Gene3D" id="3.30.230.10">
    <property type="match status" value="1"/>
</dbReference>